<sequence length="56" mass="6059">MPVNVSAEAERVAPSEHRIPLEKSACSGGPYSTRTAAIFTEKIFETCESVPIPKKP</sequence>
<dbReference type="RefSeq" id="WP_386675622.1">
    <property type="nucleotide sequence ID" value="NZ_JBHLTG010000010.1"/>
</dbReference>
<accession>A0ABV6RYY6</accession>
<gene>
    <name evidence="1" type="ORF">ACFFGH_29595</name>
</gene>
<keyword evidence="2" id="KW-1185">Reference proteome</keyword>
<evidence type="ECO:0000313" key="2">
    <source>
        <dbReference type="Proteomes" id="UP001589896"/>
    </source>
</evidence>
<comment type="caution">
    <text evidence="1">The sequence shown here is derived from an EMBL/GenBank/DDBJ whole genome shotgun (WGS) entry which is preliminary data.</text>
</comment>
<dbReference type="Proteomes" id="UP001589896">
    <property type="component" value="Unassembled WGS sequence"/>
</dbReference>
<evidence type="ECO:0000313" key="1">
    <source>
        <dbReference type="EMBL" id="MFC0682006.1"/>
    </source>
</evidence>
<name>A0ABV6RYY6_9GAMM</name>
<proteinExistence type="predicted"/>
<reference evidence="1 2" key="1">
    <citation type="submission" date="2024-09" db="EMBL/GenBank/DDBJ databases">
        <authorList>
            <person name="Sun Q."/>
            <person name="Mori K."/>
        </authorList>
    </citation>
    <scope>NUCLEOTIDE SEQUENCE [LARGE SCALE GENOMIC DNA]</scope>
    <source>
        <strain evidence="1 2">KCTC 23076</strain>
    </source>
</reference>
<dbReference type="EMBL" id="JBHLTG010000010">
    <property type="protein sequence ID" value="MFC0682006.1"/>
    <property type="molecule type" value="Genomic_DNA"/>
</dbReference>
<protein>
    <submittedName>
        <fullName evidence="1">Uncharacterized protein</fullName>
    </submittedName>
</protein>
<organism evidence="1 2">
    <name type="scientific">Lysobacter korlensis</name>
    <dbReference type="NCBI Taxonomy" id="553636"/>
    <lineage>
        <taxon>Bacteria</taxon>
        <taxon>Pseudomonadati</taxon>
        <taxon>Pseudomonadota</taxon>
        <taxon>Gammaproteobacteria</taxon>
        <taxon>Lysobacterales</taxon>
        <taxon>Lysobacteraceae</taxon>
        <taxon>Lysobacter</taxon>
    </lineage>
</organism>